<evidence type="ECO:0000313" key="6">
    <source>
        <dbReference type="Proteomes" id="UP000185696"/>
    </source>
</evidence>
<gene>
    <name evidence="5" type="ORF">BLA60_16635</name>
</gene>
<organism evidence="5 6">
    <name type="scientific">Actinophytocola xinjiangensis</name>
    <dbReference type="NCBI Taxonomy" id="485602"/>
    <lineage>
        <taxon>Bacteria</taxon>
        <taxon>Bacillati</taxon>
        <taxon>Actinomycetota</taxon>
        <taxon>Actinomycetes</taxon>
        <taxon>Pseudonocardiales</taxon>
        <taxon>Pseudonocardiaceae</taxon>
    </lineage>
</organism>
<dbReference type="RefSeq" id="WP_075133805.1">
    <property type="nucleotide sequence ID" value="NZ_MSIF01000007.1"/>
</dbReference>
<name>A0A7Z1AY47_9PSEU</name>
<comment type="caution">
    <text evidence="5">The sequence shown here is derived from an EMBL/GenBank/DDBJ whole genome shotgun (WGS) entry which is preliminary data.</text>
</comment>
<reference evidence="5 6" key="1">
    <citation type="submission" date="2016-12" db="EMBL/GenBank/DDBJ databases">
        <title>The draft genome sequence of Actinophytocola xinjiangensis.</title>
        <authorList>
            <person name="Wang W."/>
            <person name="Yuan L."/>
        </authorList>
    </citation>
    <scope>NUCLEOTIDE SEQUENCE [LARGE SCALE GENOMIC DNA]</scope>
    <source>
        <strain evidence="5 6">CGMCC 4.4663</strain>
    </source>
</reference>
<keyword evidence="4" id="KW-0143">Chaperone</keyword>
<evidence type="ECO:0000256" key="4">
    <source>
        <dbReference type="ARBA" id="ARBA00023186"/>
    </source>
</evidence>
<evidence type="ECO:0000256" key="2">
    <source>
        <dbReference type="ARBA" id="ARBA00006411"/>
    </source>
</evidence>
<comment type="similarity">
    <text evidence="2">Belongs to the EspG family.</text>
</comment>
<dbReference type="AlphaFoldDB" id="A0A7Z1AY47"/>
<dbReference type="EMBL" id="MSIF01000007">
    <property type="protein sequence ID" value="OLF10085.1"/>
    <property type="molecule type" value="Genomic_DNA"/>
</dbReference>
<evidence type="ECO:0000256" key="3">
    <source>
        <dbReference type="ARBA" id="ARBA00022490"/>
    </source>
</evidence>
<dbReference type="OrthoDB" id="3612957at2"/>
<evidence type="ECO:0000256" key="1">
    <source>
        <dbReference type="ARBA" id="ARBA00004496"/>
    </source>
</evidence>
<dbReference type="Pfam" id="PF14011">
    <property type="entry name" value="ESX-1_EspG"/>
    <property type="match status" value="1"/>
</dbReference>
<protein>
    <recommendedName>
        <fullName evidence="7">ESAT-6 protein secretion system EspG family protein</fullName>
    </recommendedName>
</protein>
<comment type="subcellular location">
    <subcellularLocation>
        <location evidence="1">Cytoplasm</location>
    </subcellularLocation>
</comment>
<evidence type="ECO:0000313" key="5">
    <source>
        <dbReference type="EMBL" id="OLF10085.1"/>
    </source>
</evidence>
<accession>A0A7Z1AY47</accession>
<dbReference type="Proteomes" id="UP000185696">
    <property type="component" value="Unassembled WGS sequence"/>
</dbReference>
<dbReference type="InterPro" id="IPR025734">
    <property type="entry name" value="EspG"/>
</dbReference>
<proteinExistence type="inferred from homology"/>
<keyword evidence="6" id="KW-1185">Reference proteome</keyword>
<sequence>MVLPEPARLSVATLAWLLAAERIGEPHPVLASTAVWRPRAEEQALDERTRDEIAALGWYDRKGTLDAEVTATLVMLCRATSEFFGWISRGEATAGVLTAGLGRHGILAVRDGDAVWLNHIGRTALARTLVGQLPDVPAGPGQPITVPRTPAPRTTVRVGALAPDVRRVRHLVALPRTGGGELYAAARDRLGRYLVSEPVRYADTRDGRYVTVSATQDQLTVSPAGPSELVTRLTRQRLTPERENRPG</sequence>
<keyword evidence="3" id="KW-0963">Cytoplasm</keyword>
<evidence type="ECO:0008006" key="7">
    <source>
        <dbReference type="Google" id="ProtNLM"/>
    </source>
</evidence>